<protein>
    <submittedName>
        <fullName evidence="2">Uncharacterized protein</fullName>
    </submittedName>
</protein>
<dbReference type="EMBL" id="HACM01002249">
    <property type="protein sequence ID" value="CRZ02691.1"/>
    <property type="molecule type" value="Transcribed_RNA"/>
</dbReference>
<evidence type="ECO:0000256" key="1">
    <source>
        <dbReference type="SAM" id="Phobius"/>
    </source>
</evidence>
<dbReference type="AlphaFoldDB" id="A0A0H5QMT0"/>
<sequence>DILYNYNLLQQPIIGVAQIAMGVTLALAFPFNIYPCRFTIEMSLFPDAKPSRVRSLVAVCSSLTLLSKYIWFLGSIPFLDICNCILVVASCNICSFLGQSVLAIRIDNVFCCVLHPPRFVLPTHLSRTLVSS</sequence>
<keyword evidence="1" id="KW-0812">Transmembrane</keyword>
<proteinExistence type="predicted"/>
<organism evidence="2">
    <name type="scientific">Spongospora subterranea</name>
    <dbReference type="NCBI Taxonomy" id="70186"/>
    <lineage>
        <taxon>Eukaryota</taxon>
        <taxon>Sar</taxon>
        <taxon>Rhizaria</taxon>
        <taxon>Endomyxa</taxon>
        <taxon>Phytomyxea</taxon>
        <taxon>Plasmodiophorida</taxon>
        <taxon>Plasmodiophoridae</taxon>
        <taxon>Spongospora</taxon>
    </lineage>
</organism>
<evidence type="ECO:0000313" key="2">
    <source>
        <dbReference type="EMBL" id="CRZ02691.1"/>
    </source>
</evidence>
<keyword evidence="1" id="KW-1133">Transmembrane helix</keyword>
<reference evidence="2" key="1">
    <citation type="submission" date="2015-04" db="EMBL/GenBank/DDBJ databases">
        <title>The genome sequence of the plant pathogenic Rhizarian Plasmodiophora brassicae reveals insights in its biotrophic life cycle and the origin of chitin synthesis.</title>
        <authorList>
            <person name="Schwelm A."/>
            <person name="Fogelqvist J."/>
            <person name="Knaust A."/>
            <person name="Julke S."/>
            <person name="Lilja T."/>
            <person name="Dhandapani V."/>
            <person name="Bonilla-Rosso G."/>
            <person name="Karlsson M."/>
            <person name="Shevchenko A."/>
            <person name="Choi S.R."/>
            <person name="Kim H.G."/>
            <person name="Park J.Y."/>
            <person name="Lim Y.P."/>
            <person name="Ludwig-Muller J."/>
            <person name="Dixelius C."/>
        </authorList>
    </citation>
    <scope>NUCLEOTIDE SEQUENCE</scope>
    <source>
        <tissue evidence="2">Potato root galls</tissue>
    </source>
</reference>
<feature type="transmembrane region" description="Helical" evidence="1">
    <location>
        <begin position="78"/>
        <end position="98"/>
    </location>
</feature>
<accession>A0A0H5QMT0</accession>
<feature type="transmembrane region" description="Helical" evidence="1">
    <location>
        <begin position="12"/>
        <end position="34"/>
    </location>
</feature>
<feature type="non-terminal residue" evidence="2">
    <location>
        <position position="1"/>
    </location>
</feature>
<name>A0A0H5QMT0_9EUKA</name>
<keyword evidence="1" id="KW-0472">Membrane</keyword>